<keyword evidence="7" id="KW-0602">Photosynthesis</keyword>
<dbReference type="Proteomes" id="UP000033607">
    <property type="component" value="Unassembled WGS sequence"/>
</dbReference>
<dbReference type="PATRIC" id="fig|1637645.4.peg.1913"/>
<name>A0A0F5YDX8_9CYAN</name>
<dbReference type="GO" id="GO:0015979">
    <property type="term" value="P:photosynthesis"/>
    <property type="evidence" value="ECO:0007669"/>
    <property type="project" value="UniProtKB-UniRule"/>
</dbReference>
<dbReference type="GO" id="GO:0042549">
    <property type="term" value="P:photosystem II stabilization"/>
    <property type="evidence" value="ECO:0007669"/>
    <property type="project" value="InterPro"/>
</dbReference>
<keyword evidence="5 7" id="KW-0472">Membrane</keyword>
<dbReference type="GO" id="GO:0019898">
    <property type="term" value="C:extrinsic component of membrane"/>
    <property type="evidence" value="ECO:0007669"/>
    <property type="project" value="InterPro"/>
</dbReference>
<protein>
    <recommendedName>
        <fullName evidence="7">Photosystem II extrinsic protein U</fullName>
        <shortName evidence="7">PSII-U</shortName>
        <shortName evidence="7">PsbU</shortName>
    </recommendedName>
    <alternativeName>
        <fullName evidence="7">Photosystem II 12 kDa extrinsic protein</fullName>
        <shortName evidence="7">PS II complex 12 kDa extrinsic protein</shortName>
    </alternativeName>
</protein>
<dbReference type="GO" id="GO:0031676">
    <property type="term" value="C:plasma membrane-derived thylakoid membrane"/>
    <property type="evidence" value="ECO:0007669"/>
    <property type="project" value="UniProtKB-SubCell"/>
</dbReference>
<comment type="caution">
    <text evidence="8">The sequence shown here is derived from an EMBL/GenBank/DDBJ whole genome shotgun (WGS) entry which is preliminary data.</text>
</comment>
<dbReference type="SUPFAM" id="SSF81585">
    <property type="entry name" value="PsbU/PolX domain-like"/>
    <property type="match status" value="1"/>
</dbReference>
<keyword evidence="6 7" id="KW-0604">Photosystem II</keyword>
<dbReference type="RefSeq" id="WP_046279737.1">
    <property type="nucleotide sequence ID" value="NZ_LATL02000094.1"/>
</dbReference>
<evidence type="ECO:0000256" key="5">
    <source>
        <dbReference type="ARBA" id="ARBA00023136"/>
    </source>
</evidence>
<dbReference type="InterPro" id="IPR010527">
    <property type="entry name" value="PSII_PsbU"/>
</dbReference>
<dbReference type="HAMAP" id="MF_00589">
    <property type="entry name" value="PSII_PsbU"/>
    <property type="match status" value="1"/>
</dbReference>
<evidence type="ECO:0000256" key="1">
    <source>
        <dbReference type="ARBA" id="ARBA00004170"/>
    </source>
</evidence>
<keyword evidence="4 7" id="KW-0793">Thylakoid</keyword>
<dbReference type="OrthoDB" id="463369at2"/>
<gene>
    <name evidence="7" type="primary">psbU</name>
    <name evidence="8" type="ORF">WN50_16890</name>
</gene>
<evidence type="ECO:0000256" key="7">
    <source>
        <dbReference type="HAMAP-Rule" id="MF_00589"/>
    </source>
</evidence>
<keyword evidence="7" id="KW-0813">Transport</keyword>
<evidence type="ECO:0000313" key="8">
    <source>
        <dbReference type="EMBL" id="KKD36973.1"/>
    </source>
</evidence>
<dbReference type="PROSITE" id="PS51257">
    <property type="entry name" value="PROKAR_LIPOPROTEIN"/>
    <property type="match status" value="1"/>
</dbReference>
<evidence type="ECO:0000313" key="9">
    <source>
        <dbReference type="Proteomes" id="UP000033607"/>
    </source>
</evidence>
<comment type="subunit">
    <text evidence="7">PSII is composed of 1 copy each of membrane proteins PsbA, PsbB, PsbC, PsbD, PsbE, PsbF, PsbH, PsbI, PsbJ, PsbK, PsbL, PsbM, PsbT, PsbX, PsbY, PsbZ, Psb30/Ycf12, peripheral proteins PsbO, CyanoQ (PsbQ), PsbU, PsbV and a large number of cofactors. It forms dimeric complexes.</text>
</comment>
<dbReference type="Gene3D" id="1.10.150.320">
    <property type="entry name" value="Photosystem II 12 kDa extrinsic protein"/>
    <property type="match status" value="1"/>
</dbReference>
<sequence length="142" mass="16005">MKRLGRLLVLVGLLISCLGWVGQENADAANLSLTQLPIVSPILAVEERRNRADEKLGEFGEKIDLNNGSIRQFRQFRGMYPTLAKMIIDQAPFDSVEDVLNMEGLTERQKQILESYLDEFTVTPVTSVLQEGDFRLNTGTYD</sequence>
<comment type="function">
    <text evidence="7">One of the extrinsic, lumenal subunits of photosystem II (PSII). PSII is a light-driven water plastoquinone oxidoreductase, using light energy to abstract electrons from H(2)O, generating a proton gradient subsequently used for ATP formation. The extrinsic proteins stabilize the structure of photosystem II oxygen-evolving complex (OEC), the ion environment of oxygen evolution and protect the OEC against heat-induced inactivation.</text>
</comment>
<accession>A0A0F5YDX8</accession>
<comment type="subcellular location">
    <subcellularLocation>
        <location evidence="7">Cellular thylakoid membrane</location>
        <topology evidence="7">Peripheral membrane protein</topology>
        <orientation evidence="7">Lumenal side</orientation>
    </subcellularLocation>
    <subcellularLocation>
        <location evidence="1">Membrane</location>
        <topology evidence="1">Peripheral membrane protein</topology>
    </subcellularLocation>
</comment>
<dbReference type="NCBIfam" id="NF002708">
    <property type="entry name" value="PRK02515.1"/>
    <property type="match status" value="1"/>
</dbReference>
<dbReference type="AlphaFoldDB" id="A0A0F5YDX8"/>
<dbReference type="Pfam" id="PF06514">
    <property type="entry name" value="PsbU"/>
    <property type="match status" value="1"/>
</dbReference>
<dbReference type="GO" id="GO:0009654">
    <property type="term" value="C:photosystem II oxygen evolving complex"/>
    <property type="evidence" value="ECO:0007669"/>
    <property type="project" value="InterPro"/>
</dbReference>
<evidence type="ECO:0000256" key="3">
    <source>
        <dbReference type="ARBA" id="ARBA00022982"/>
    </source>
</evidence>
<dbReference type="EMBL" id="LATL02000094">
    <property type="protein sequence ID" value="KKD36973.1"/>
    <property type="molecule type" value="Genomic_DNA"/>
</dbReference>
<evidence type="ECO:0000256" key="6">
    <source>
        <dbReference type="ARBA" id="ARBA00023276"/>
    </source>
</evidence>
<proteinExistence type="inferred from homology"/>
<reference evidence="8 9" key="1">
    <citation type="submission" date="2015-06" db="EMBL/GenBank/DDBJ databases">
        <title>Draft genome assembly of filamentous brackish cyanobacterium Limnoraphis robusta strain CS-951.</title>
        <authorList>
            <person name="Willis A."/>
            <person name="Parks M."/>
            <person name="Burford M.A."/>
        </authorList>
    </citation>
    <scope>NUCLEOTIDE SEQUENCE [LARGE SCALE GENOMIC DNA]</scope>
    <source>
        <strain evidence="8 9">CS-951</strain>
    </source>
</reference>
<comment type="similarity">
    <text evidence="2 7">Belongs to the PsbU family.</text>
</comment>
<evidence type="ECO:0000256" key="2">
    <source>
        <dbReference type="ARBA" id="ARBA00010827"/>
    </source>
</evidence>
<keyword evidence="3 7" id="KW-0249">Electron transport</keyword>
<evidence type="ECO:0000256" key="4">
    <source>
        <dbReference type="ARBA" id="ARBA00023078"/>
    </source>
</evidence>
<organism evidence="8 9">
    <name type="scientific">Limnoraphis robusta CS-951</name>
    <dbReference type="NCBI Taxonomy" id="1637645"/>
    <lineage>
        <taxon>Bacteria</taxon>
        <taxon>Bacillati</taxon>
        <taxon>Cyanobacteriota</taxon>
        <taxon>Cyanophyceae</taxon>
        <taxon>Oscillatoriophycideae</taxon>
        <taxon>Oscillatoriales</taxon>
        <taxon>Sirenicapillariaceae</taxon>
        <taxon>Limnoraphis</taxon>
    </lineage>
</organism>